<keyword evidence="6" id="KW-1185">Reference proteome</keyword>
<proteinExistence type="predicted"/>
<evidence type="ECO:0000259" key="2">
    <source>
        <dbReference type="SMART" id="SM00899"/>
    </source>
</evidence>
<accession>A0A292DKW1</accession>
<evidence type="ECO:0000313" key="4">
    <source>
        <dbReference type="EMBL" id="TBW70420.1"/>
    </source>
</evidence>
<dbReference type="Pfam" id="PF04023">
    <property type="entry name" value="FeoA"/>
    <property type="match status" value="1"/>
</dbReference>
<dbReference type="AlphaFoldDB" id="A0A292DKW1"/>
<dbReference type="Proteomes" id="UP000325462">
    <property type="component" value="Chromosome"/>
</dbReference>
<protein>
    <submittedName>
        <fullName evidence="4">Ferrous iron transporter A</fullName>
    </submittedName>
</protein>
<dbReference type="RefSeq" id="WP_037540521.1">
    <property type="nucleotide sequence ID" value="NZ_AP021848.1"/>
</dbReference>
<dbReference type="InterPro" id="IPR038157">
    <property type="entry name" value="FeoA_core_dom"/>
</dbReference>
<organism evidence="4 5">
    <name type="scientific">Staphylococcus lugdunensis</name>
    <dbReference type="NCBI Taxonomy" id="28035"/>
    <lineage>
        <taxon>Bacteria</taxon>
        <taxon>Bacillati</taxon>
        <taxon>Bacillota</taxon>
        <taxon>Bacilli</taxon>
        <taxon>Bacillales</taxon>
        <taxon>Staphylococcaceae</taxon>
        <taxon>Staphylococcus</taxon>
    </lineage>
</organism>
<evidence type="ECO:0000313" key="6">
    <source>
        <dbReference type="Proteomes" id="UP000325462"/>
    </source>
</evidence>
<dbReference type="Proteomes" id="UP000293637">
    <property type="component" value="Unassembled WGS sequence"/>
</dbReference>
<sequence length="75" mass="8491">MLNLKTGIKNKNYKVKSISICNKNMLYRLSALGIKKGSEVCIKRKCLFNGPSIIEVNGQFLCIRQSDARNITLEE</sequence>
<dbReference type="InterPro" id="IPR007167">
    <property type="entry name" value="Fe-transptr_FeoA-like"/>
</dbReference>
<dbReference type="EMBL" id="SCHB01000010">
    <property type="protein sequence ID" value="TBW70420.1"/>
    <property type="molecule type" value="Genomic_DNA"/>
</dbReference>
<name>A0A292DKW1_STALU</name>
<reference evidence="3 6" key="2">
    <citation type="submission" date="2019-07" db="EMBL/GenBank/DDBJ databases">
        <title>Comparative genome analysis of staphylococcus lugdunensis shows clonal complex-dependent diversity of the putative virulence factor, ess/type vii locus.</title>
        <authorList>
            <person name="Lebeurre J."/>
            <person name="Dahyot S."/>
            <person name="Diene S."/>
            <person name="Paulay A."/>
            <person name="Aubourg M."/>
            <person name="Argemi X."/>
            <person name="Giard J.-C."/>
            <person name="Tournier I."/>
            <person name="Francois P."/>
            <person name="Pestel-Caron M."/>
        </authorList>
    </citation>
    <scope>NUCLEOTIDE SEQUENCE [LARGE SCALE GENOMIC DNA]</scope>
    <source>
        <strain evidence="3 6">SL13</strain>
    </source>
</reference>
<dbReference type="InterPro" id="IPR008988">
    <property type="entry name" value="Transcriptional_repressor_C"/>
</dbReference>
<dbReference type="GeneID" id="58091572"/>
<evidence type="ECO:0000313" key="3">
    <source>
        <dbReference type="EMBL" id="QEX39820.1"/>
    </source>
</evidence>
<evidence type="ECO:0000256" key="1">
    <source>
        <dbReference type="ARBA" id="ARBA00023004"/>
    </source>
</evidence>
<evidence type="ECO:0000313" key="5">
    <source>
        <dbReference type="Proteomes" id="UP000293637"/>
    </source>
</evidence>
<dbReference type="Gene3D" id="2.30.30.90">
    <property type="match status" value="1"/>
</dbReference>
<reference evidence="4 5" key="1">
    <citation type="journal article" date="2019" name="Sci. Transl. Med.">
        <title>Quorum sensing between bacterial species on the skin protects against epidermal injury in atopic dermatitis.</title>
        <authorList>
            <person name="Williams M.R."/>
        </authorList>
    </citation>
    <scope>NUCLEOTIDE SEQUENCE [LARGE SCALE GENOMIC DNA]</scope>
    <source>
        <strain evidence="4 5">E7</strain>
    </source>
</reference>
<dbReference type="EMBL" id="CP041722">
    <property type="protein sequence ID" value="QEX39820.1"/>
    <property type="molecule type" value="Genomic_DNA"/>
</dbReference>
<dbReference type="GO" id="GO:0046914">
    <property type="term" value="F:transition metal ion binding"/>
    <property type="evidence" value="ECO:0007669"/>
    <property type="project" value="InterPro"/>
</dbReference>
<keyword evidence="1" id="KW-0408">Iron</keyword>
<dbReference type="SUPFAM" id="SSF50037">
    <property type="entry name" value="C-terminal domain of transcriptional repressors"/>
    <property type="match status" value="1"/>
</dbReference>
<feature type="domain" description="Ferrous iron transporter FeoA-like" evidence="2">
    <location>
        <begin position="2"/>
        <end position="75"/>
    </location>
</feature>
<gene>
    <name evidence="4" type="ORF">EQ812_11625</name>
    <name evidence="3" type="ORF">FO454_05530</name>
</gene>
<dbReference type="SMART" id="SM00899">
    <property type="entry name" value="FeoA"/>
    <property type="match status" value="1"/>
</dbReference>